<gene>
    <name evidence="1" type="ORF">VSR73_23820</name>
</gene>
<accession>A0ABU9RVL3</accession>
<organism evidence="1 2">
    <name type="scientific">Paraburkholderia ferrariae</name>
    <dbReference type="NCBI Taxonomy" id="386056"/>
    <lineage>
        <taxon>Bacteria</taxon>
        <taxon>Pseudomonadati</taxon>
        <taxon>Pseudomonadota</taxon>
        <taxon>Betaproteobacteria</taxon>
        <taxon>Burkholderiales</taxon>
        <taxon>Burkholderiaceae</taxon>
        <taxon>Paraburkholderia</taxon>
    </lineage>
</organism>
<evidence type="ECO:0000313" key="2">
    <source>
        <dbReference type="Proteomes" id="UP001489897"/>
    </source>
</evidence>
<protein>
    <submittedName>
        <fullName evidence="1">Uncharacterized protein</fullName>
    </submittedName>
</protein>
<comment type="caution">
    <text evidence="1">The sequence shown here is derived from an EMBL/GenBank/DDBJ whole genome shotgun (WGS) entry which is preliminary data.</text>
</comment>
<keyword evidence="2" id="KW-1185">Reference proteome</keyword>
<dbReference type="EMBL" id="JAYMRV010000007">
    <property type="protein sequence ID" value="MEM5424083.1"/>
    <property type="molecule type" value="Genomic_DNA"/>
</dbReference>
<proteinExistence type="predicted"/>
<evidence type="ECO:0000313" key="1">
    <source>
        <dbReference type="EMBL" id="MEM5424083.1"/>
    </source>
</evidence>
<dbReference type="Proteomes" id="UP001489897">
    <property type="component" value="Unassembled WGS sequence"/>
</dbReference>
<reference evidence="1 2" key="1">
    <citation type="submission" date="2024-01" db="EMBL/GenBank/DDBJ databases">
        <title>The diversity of rhizobia nodulating Mimosa spp. in eleven states of Brazil covering several biomes is determined by host plant, location, and edaphic factors.</title>
        <authorList>
            <person name="Rouws L."/>
            <person name="Barauna A."/>
            <person name="Beukes C."/>
            <person name="De Faria S.M."/>
            <person name="Gross E."/>
            <person name="Dos Reis Junior F.B."/>
            <person name="Simon M."/>
            <person name="Maluk M."/>
            <person name="Odee D.W."/>
            <person name="Kenicer G."/>
            <person name="Young J.P.W."/>
            <person name="Reis V.M."/>
            <person name="Zilli J."/>
            <person name="James E.K."/>
        </authorList>
    </citation>
    <scope>NUCLEOTIDE SEQUENCE [LARGE SCALE GENOMIC DNA]</scope>
    <source>
        <strain evidence="1 2">JPY167</strain>
    </source>
</reference>
<sequence length="132" mass="14301">MTTPLHAKAICMPEMIDVVLVPVSTLRLSHALRGATAFADDAAKADLNCINQVSCAFRNACLMAFAWNVQPSERAHCNANYATGNIVEPAGFSCIATIFLDNRMGWVAPQVAPHFRAPVAPKIDALRIMCCR</sequence>
<dbReference type="RefSeq" id="WP_342948510.1">
    <property type="nucleotide sequence ID" value="NZ_JAYMRV010000007.1"/>
</dbReference>
<name>A0ABU9RVL3_9BURK</name>